<dbReference type="InterPro" id="IPR037068">
    <property type="entry name" value="DNA_primase_core_N_sf"/>
</dbReference>
<keyword evidence="6" id="KW-0479">Metal-binding</keyword>
<feature type="region of interest" description="Disordered" evidence="10">
    <location>
        <begin position="1871"/>
        <end position="1895"/>
    </location>
</feature>
<feature type="region of interest" description="Disordered" evidence="10">
    <location>
        <begin position="2456"/>
        <end position="2491"/>
    </location>
</feature>
<dbReference type="PROSITE" id="PS50880">
    <property type="entry name" value="TOPRIM"/>
    <property type="match status" value="1"/>
</dbReference>
<dbReference type="RefSeq" id="WP_267611222.1">
    <property type="nucleotide sequence ID" value="NZ_JAOVZQ010000001.1"/>
</dbReference>
<keyword evidence="2" id="KW-0639">Primosome</keyword>
<dbReference type="InterPro" id="IPR002694">
    <property type="entry name" value="Znf_CHC2"/>
</dbReference>
<keyword evidence="5" id="KW-0235">DNA replication</keyword>
<comment type="caution">
    <text evidence="13">The sequence shown here is derived from an EMBL/GenBank/DDBJ whole genome shotgun (WGS) entry which is preliminary data.</text>
</comment>
<name>A0ABT3YBR4_9HYPH</name>
<dbReference type="InterPro" id="IPR036977">
    <property type="entry name" value="DNA_primase_Znf_CHC2"/>
</dbReference>
<dbReference type="SMART" id="SM00400">
    <property type="entry name" value="ZnF_CHCC"/>
    <property type="match status" value="1"/>
</dbReference>
<dbReference type="InterPro" id="IPR050219">
    <property type="entry name" value="DnaG_primase"/>
</dbReference>
<dbReference type="EMBL" id="JAOVZQ010000001">
    <property type="protein sequence ID" value="MCY0093252.1"/>
    <property type="molecule type" value="Genomic_DNA"/>
</dbReference>
<keyword evidence="3" id="KW-0808">Transferase</keyword>
<organism evidence="13 14">
    <name type="scientific">Hoeflea ulvae</name>
    <dbReference type="NCBI Taxonomy" id="2983764"/>
    <lineage>
        <taxon>Bacteria</taxon>
        <taxon>Pseudomonadati</taxon>
        <taxon>Pseudomonadota</taxon>
        <taxon>Alphaproteobacteria</taxon>
        <taxon>Hyphomicrobiales</taxon>
        <taxon>Rhizobiaceae</taxon>
        <taxon>Hoeflea</taxon>
    </lineage>
</organism>
<dbReference type="Pfam" id="PF01807">
    <property type="entry name" value="Zn_ribbon_DnaG"/>
    <property type="match status" value="1"/>
</dbReference>
<dbReference type="PANTHER" id="PTHR30313:SF2">
    <property type="entry name" value="DNA PRIMASE"/>
    <property type="match status" value="1"/>
</dbReference>
<evidence type="ECO:0000256" key="4">
    <source>
        <dbReference type="ARBA" id="ARBA00022695"/>
    </source>
</evidence>
<gene>
    <name evidence="13" type="ORF">OEG82_04285</name>
</gene>
<dbReference type="PROSITE" id="PS50878">
    <property type="entry name" value="RT_POL"/>
    <property type="match status" value="1"/>
</dbReference>
<sequence length="2491" mass="273003">MARKSRTGLSDIAQLVEQADIALVAERLGLNLDSRVRQPRRAICPFHDDKDPSLNLYRSGAGRTERDHYHCFVCGAHGDAVSLIQNYEKVPFWEAVQRLAAIEGVELSSRRRPAVDRLTGAAILTHHLVEIPVTDKKFAAFSKERGFDPAFLRNRGGANASLGSLIERARADRTIEEQLVEAGVLRREDAAEPVADLYGQKLRGFFGGSRIVFPIDGPQGETVGFAARALDGQTPKYLYSYGFPRRTSLYGQGRVLKAVQNLRRSDRNGAIDIYLVEGIFDALRLDQLGFHALGVLGAQLTPGQIEQIVRIQEQVGEFDGELRFHIFFDWDDAGKRGAYDATLQLLRLLQHGHPFDLTVITSPNNDLAKADPDTFLRDVPPEAAQKLLASASVGPLEFLAAYRLGTEPSRLDWSTVNRLRLASIARSVAYSLRDADWARIFAPLSTADQHPGLTQFAALVSSYGGAQLGPSQASQILQKLRDPADDRSDLLTALTLGRSSTSRREYPLDDEAWERLAIAASPLFHIHRERLAASDGPASPLLARQVPKGNGKYRLKSGPVAHDAILQQYALVELLRDRDDCPSFADSIPAIRYARDGEGDDGIFKTGSGRKQPALSFAYQIDMAIVNGLKPPRREGIFRPYFECWRSFIDFIDGRIKHFRHEEMQILRLDITGFYDHIRSDVFGDALAQPLERALHGLNFADGDIGSFAPLLAPSEHEDATGRAEAFTRFLLQHSFGLRYFDPITGKEASSDSKRGIPQGPDLSAYLANISLFDLDDMMGAEVARLNEQEVVPDETRDQDRCSAAYARYVDDIVIICRDFETAAQLRRKIESLVSLKGLSLNRKNVTPPPMTRAQARGWITDNRAGFGFSGALADLPTTEAMDPLADAGEIDRRTALGLLFDPDLDNPANADIGVVKIGTALSATEIRFNDRANAYRRLWCFASDNLENASGEELAASFAKLLAEAEPGVLPLADETDRLDIAMAAMEGLDRALRFAVPPGTFGQELCERIERNLLTLSTAVLDDPFTPLETLLLDCNDNRLLSRFDTRCQIGNMASLAAEKLGPRDRTFQFTSLHKFLLPNVCLGEVLPEGLLHSLLKHDAAFARPLPGLVVASRQSAKAAFSRLNQTLVELQRAEALGGDEGPAIFSVSELQDPNKVVSVAKSILSIWAPGKDIDCSTAPPTEVELDAAATLVNLTYSVFGEIVLRRPRLTQMIARVANAVPLPSPPGLKASGILLWCPDDGRLLLASPPDTAEAPPLGVTWTDLNDQSVPGIALREATLPEGSRLLVEKARKWLPSEIANLYRAGFTQFAQQIDLDAGRVPVPTAFSFFGIMTDGVIDFSSVQLISWPALRSSVDGHAFIRVGPSLEARSVYADGADHWRYGWAVRDACNRAEPSHDDDAGMDAHAETALDEDFHRREAIVARVLPRLSGADQWGPGEGTPDNPIPIRIRRALTLLENFDRAGTAAAAASCLVAAVAEGMFMSERVNVLHDLTSNGNPAELLAAATRRVSRALPEAAKHWNIAVPPSLPHRRGASAWQILSTAIGHAGIDLPGDTADSLNALEAGAEVLAAIADLRALAFEIAAALPEDSLNRLSDAEFDLAWVSDIVGLDLIMLNDRSATNEPGLAMQTNKVVRAFSQVVLGQRRGLNFVRDQITPAGWVVLVAILIQVVPVRQRSDLARPTLWQAHAGLASAETALQNLLQYFASSSKANANAPNWPWDVFDKLLSQRPSDLPLLLRQVTDATDITVSNEVSISPPRTNDSQANRPIIRLADGSSVSLAEWQIDVSYVRGERGAKMEAYPDGSRLRFPYSISRCGDQILGLHLVSRKLGEAAFGKPFQTETPSGEHKVAPEVMPDSEAGETIIEDPAAGPEVGTSPDKAMDQPAPSDPNTLDDALALIDTKRIRSWGDRSKAKNPGTHRVALIQWDVADSYYSPGHNGGRYEGLVSAAGDKEADPVKVKGGGVFLSTSEHRRRALIREVLKACADFKVDGLVFPEYSLRPETINWLTRQLKTQPRQITIWCGTFRVPNGTQLDQDFSEAAIVPFVSSTAGSVPTLTNRWDSHTALLTCVRTRTDKQSLRVEHFARPKRYPSAAAGELIRPPFTEPWTPLLVNENDPFNLGTFSLELVCSEMFPHASSANFVGIIEENSELADRYGIGKGGESMFTHISRDIYEFARWTAFRNSAKVTGDTHGALLRGETFQRTLIVLPAMTTRSADYHIFGQNQYLAAGLVTVFCNAVVPHASCGQSGFIGLDGWKRTEGIKTPYGSRAPGIFQLGDTHSGPLGETEAAMVIADLDLLRTTDQRPRPHYQHRSLRLVAHLPIIFATEKGNHAGPGSYPNKQRQPRTRTVDGKALTFAEARYKVAKALELESVWRSKPNVGSPDEDLPPDYQTAIAETLAALRVLEEFADDPAWLRKRTDSFKSERYEMPPMTPLPALVDWLYVDDRWLPGTNGTVGPEEGEDALKSDKPLLGVPRSMQDEPPRSIT</sequence>
<dbReference type="Gene3D" id="3.90.980.10">
    <property type="entry name" value="DNA primase, catalytic core, N-terminal domain"/>
    <property type="match status" value="1"/>
</dbReference>
<feature type="compositionally biased region" description="Basic and acidic residues" evidence="10">
    <location>
        <begin position="2482"/>
        <end position="2491"/>
    </location>
</feature>
<dbReference type="CDD" id="cd01646">
    <property type="entry name" value="RT_Bac_retron_I"/>
    <property type="match status" value="1"/>
</dbReference>
<evidence type="ECO:0000313" key="13">
    <source>
        <dbReference type="EMBL" id="MCY0093252.1"/>
    </source>
</evidence>
<accession>A0ABT3YBR4</accession>
<proteinExistence type="predicted"/>
<evidence type="ECO:0000256" key="2">
    <source>
        <dbReference type="ARBA" id="ARBA00022515"/>
    </source>
</evidence>
<evidence type="ECO:0000256" key="8">
    <source>
        <dbReference type="ARBA" id="ARBA00022833"/>
    </source>
</evidence>
<keyword evidence="9" id="KW-0804">Transcription</keyword>
<evidence type="ECO:0000313" key="14">
    <source>
        <dbReference type="Proteomes" id="UP001081283"/>
    </source>
</evidence>
<evidence type="ECO:0000256" key="9">
    <source>
        <dbReference type="ARBA" id="ARBA00023163"/>
    </source>
</evidence>
<reference evidence="13" key="1">
    <citation type="submission" date="2022-10" db="EMBL/GenBank/DDBJ databases">
        <title>Hoeflea sp. J2-29, isolated from marine algae.</title>
        <authorList>
            <person name="Kristyanto S."/>
            <person name="Kim J.M."/>
            <person name="Jeon C.O."/>
        </authorList>
    </citation>
    <scope>NUCLEOTIDE SEQUENCE</scope>
    <source>
        <strain evidence="13">J2-29</strain>
    </source>
</reference>
<evidence type="ECO:0000256" key="1">
    <source>
        <dbReference type="ARBA" id="ARBA00022478"/>
    </source>
</evidence>
<keyword evidence="4" id="KW-0548">Nucleotidyltransferase</keyword>
<evidence type="ECO:0000259" key="11">
    <source>
        <dbReference type="PROSITE" id="PS50878"/>
    </source>
</evidence>
<dbReference type="Gene3D" id="3.40.1360.10">
    <property type="match status" value="1"/>
</dbReference>
<evidence type="ECO:0000256" key="3">
    <source>
        <dbReference type="ARBA" id="ARBA00022679"/>
    </source>
</evidence>
<keyword evidence="1" id="KW-0240">DNA-directed RNA polymerase</keyword>
<dbReference type="Pfam" id="PF08275">
    <property type="entry name" value="DNAG_N"/>
    <property type="match status" value="1"/>
</dbReference>
<dbReference type="SUPFAM" id="SSF56731">
    <property type="entry name" value="DNA primase core"/>
    <property type="match status" value="1"/>
</dbReference>
<dbReference type="InterPro" id="IPR006171">
    <property type="entry name" value="TOPRIM_dom"/>
</dbReference>
<evidence type="ECO:0000259" key="12">
    <source>
        <dbReference type="PROSITE" id="PS50880"/>
    </source>
</evidence>
<evidence type="ECO:0000256" key="10">
    <source>
        <dbReference type="SAM" id="MobiDB-lite"/>
    </source>
</evidence>
<keyword evidence="14" id="KW-1185">Reference proteome</keyword>
<dbReference type="Proteomes" id="UP001081283">
    <property type="component" value="Unassembled WGS sequence"/>
</dbReference>
<dbReference type="PANTHER" id="PTHR30313">
    <property type="entry name" value="DNA PRIMASE"/>
    <property type="match status" value="1"/>
</dbReference>
<protein>
    <submittedName>
        <fullName evidence="13">CHC2 zinc finger domain-containing protein</fullName>
    </submittedName>
</protein>
<dbReference type="InterPro" id="IPR013264">
    <property type="entry name" value="DNAG_N"/>
</dbReference>
<dbReference type="Gene3D" id="3.90.580.10">
    <property type="entry name" value="Zinc finger, CHC2-type domain"/>
    <property type="match status" value="1"/>
</dbReference>
<feature type="domain" description="Toprim" evidence="12">
    <location>
        <begin position="271"/>
        <end position="365"/>
    </location>
</feature>
<evidence type="ECO:0000256" key="5">
    <source>
        <dbReference type="ARBA" id="ARBA00022705"/>
    </source>
</evidence>
<keyword evidence="7" id="KW-0863">Zinc-finger</keyword>
<dbReference type="SUPFAM" id="SSF57783">
    <property type="entry name" value="Zinc beta-ribbon"/>
    <property type="match status" value="1"/>
</dbReference>
<feature type="domain" description="Reverse transcriptase" evidence="11">
    <location>
        <begin position="527"/>
        <end position="874"/>
    </location>
</feature>
<dbReference type="InterPro" id="IPR000477">
    <property type="entry name" value="RT_dom"/>
</dbReference>
<evidence type="ECO:0000256" key="6">
    <source>
        <dbReference type="ARBA" id="ARBA00022723"/>
    </source>
</evidence>
<evidence type="ECO:0000256" key="7">
    <source>
        <dbReference type="ARBA" id="ARBA00022771"/>
    </source>
</evidence>
<keyword evidence="8" id="KW-0862">Zinc</keyword>